<evidence type="ECO:0000313" key="2">
    <source>
        <dbReference type="Proteomes" id="UP000240429"/>
    </source>
</evidence>
<dbReference type="InterPro" id="IPR035897">
    <property type="entry name" value="Toll_tir_struct_dom_sf"/>
</dbReference>
<sequence length="472" mass="52690">MSINNPAAESRDVLAAALQDLHRQAGKPTLRALAERIGTVSHTTVADALRGKRQASWATVNAIVRELDGDEEKFRRLWQSTIEDASGQRARATSPHVTGGEPIGFWCYSRRDDELDGGRITRLAQSIAYEFEIITGEELKVFLDDTSISWGESWRARIDMALSSVTFLIPIVTPRFLKSQECRKEVITFAGHATSFGLEELLLPIHYVNVPQLTDGESEDEVAALIARRQMEDWRELRLDDEKSPRYRQAIHKLALRISEILEEASVPPPPVLTPVDGDVDEPGFIEVMAAAEAALPKWQATVEEFAEVTQSITAEIGWATHEMNASDARGGGFAGRVRVTQELAKRLTDPVRIISLLGAKYSTELLEIDPGIISLIRQASEGVLDEEDEEAVKEFIHHLKELVRVTQEVTPQLKNFSEGARQLARGSRHIRPLMNDIDAALQKVVDGQTIIDEWDRLIEEFRKDGVGSSYK</sequence>
<dbReference type="SUPFAM" id="SSF52200">
    <property type="entry name" value="Toll/Interleukin receptor TIR domain"/>
    <property type="match status" value="1"/>
</dbReference>
<accession>A0A2P8QCU6</accession>
<proteinExistence type="predicted"/>
<name>A0A2P8QCU6_9ACTN</name>
<evidence type="ECO:0000313" key="1">
    <source>
        <dbReference type="EMBL" id="PSM44054.1"/>
    </source>
</evidence>
<reference evidence="1 2" key="1">
    <citation type="submission" date="2018-03" db="EMBL/GenBank/DDBJ databases">
        <title>Streptomyces dioscori sp. nov., a novel endophytic actinobacterium isolated from bulbil of Dioscorea bulbifera L.</title>
        <authorList>
            <person name="Zhikuan W."/>
        </authorList>
    </citation>
    <scope>NUCLEOTIDE SEQUENCE [LARGE SCALE GENOMIC DNA]</scope>
    <source>
        <strain evidence="1 2">A217</strain>
    </source>
</reference>
<protein>
    <submittedName>
        <fullName evidence="1">Molecular chaperone Tir</fullName>
    </submittedName>
</protein>
<dbReference type="Gene3D" id="3.40.50.10140">
    <property type="entry name" value="Toll/interleukin-1 receptor homology (TIR) domain"/>
    <property type="match status" value="1"/>
</dbReference>
<dbReference type="RefSeq" id="WP_107015568.1">
    <property type="nucleotide sequence ID" value="NZ_KZ679039.1"/>
</dbReference>
<organism evidence="1 2">
    <name type="scientific">Streptomyces dioscori</name>
    <dbReference type="NCBI Taxonomy" id="2109333"/>
    <lineage>
        <taxon>Bacteria</taxon>
        <taxon>Bacillati</taxon>
        <taxon>Actinomycetota</taxon>
        <taxon>Actinomycetes</taxon>
        <taxon>Kitasatosporales</taxon>
        <taxon>Streptomycetaceae</taxon>
        <taxon>Streptomyces</taxon>
        <taxon>Streptomyces aurantiacus group</taxon>
    </lineage>
</organism>
<comment type="caution">
    <text evidence="1">The sequence shown here is derived from an EMBL/GenBank/DDBJ whole genome shotgun (WGS) entry which is preliminary data.</text>
</comment>
<dbReference type="AlphaFoldDB" id="A0A2P8QCU6"/>
<keyword evidence="2" id="KW-1185">Reference proteome</keyword>
<dbReference type="Proteomes" id="UP000240429">
    <property type="component" value="Unassembled WGS sequence"/>
</dbReference>
<dbReference type="EMBL" id="PYBJ01000003">
    <property type="protein sequence ID" value="PSM44054.1"/>
    <property type="molecule type" value="Genomic_DNA"/>
</dbReference>
<gene>
    <name evidence="1" type="ORF">C6Y14_06725</name>
</gene>